<comment type="subcellular location">
    <subcellularLocation>
        <location evidence="1">Mitochondrion</location>
    </subcellularLocation>
</comment>
<name>Q9MA21_ARATH</name>
<dbReference type="GO" id="GO:0005840">
    <property type="term" value="C:ribosome"/>
    <property type="evidence" value="ECO:0007669"/>
    <property type="project" value="UniProtKB-KW"/>
</dbReference>
<keyword evidence="5" id="KW-0496">Mitochondrion</keyword>
<evidence type="ECO:0000256" key="4">
    <source>
        <dbReference type="ARBA" id="ARBA00022980"/>
    </source>
</evidence>
<dbReference type="PANTHER" id="PTHR13124">
    <property type="entry name" value="39S RIBOSOMAL PROTEIN L46, MITOCHONDRIAL PRECURSOR-RELATED"/>
    <property type="match status" value="1"/>
</dbReference>
<comment type="similarity">
    <text evidence="2">Belongs to the mitochondrion-specific ribosomal protein mL46 family.</text>
</comment>
<dbReference type="EMBL" id="AC010657">
    <property type="protein sequence ID" value="AAF63174.1"/>
    <property type="molecule type" value="Genomic_DNA"/>
</dbReference>
<evidence type="ECO:0000256" key="5">
    <source>
        <dbReference type="ARBA" id="ARBA00023128"/>
    </source>
</evidence>
<dbReference type="GO" id="GO:0003735">
    <property type="term" value="F:structural constituent of ribosome"/>
    <property type="evidence" value="ECO:0007669"/>
    <property type="project" value="InterPro"/>
</dbReference>
<evidence type="ECO:0000256" key="3">
    <source>
        <dbReference type="ARBA" id="ARBA00022946"/>
    </source>
</evidence>
<reference evidence="8" key="3">
    <citation type="submission" date="2000-10" db="EMBL/GenBank/DDBJ databases">
        <authorList>
            <person name="Chao Q."/>
            <person name="Brooks S."/>
            <person name="Buehler E."/>
            <person name="Johnson-Hopson C."/>
            <person name="Khan S."/>
            <person name="Kim C."/>
            <person name="Shinn P."/>
            <person name="Altafi H."/>
            <person name="Bei B."/>
            <person name="Chin C."/>
            <person name="Chiou J."/>
            <person name="Choi E."/>
            <person name="Conn L."/>
            <person name="Conway A."/>
            <person name="Gonzalez A."/>
            <person name="Hansen N."/>
            <person name="Howing B."/>
            <person name="Koo T."/>
            <person name="Lam B."/>
            <person name="Lee J."/>
            <person name="Lenz C."/>
            <person name="Li J."/>
            <person name="Liu A."/>
            <person name="Liu J."/>
            <person name="Liu S."/>
            <person name="Mukharsky N."/>
            <person name="Nguyen M."/>
            <person name="Palm C."/>
            <person name="Pham P."/>
            <person name="Sakano H."/>
            <person name="Schwartz J."/>
            <person name="Southwick A."/>
            <person name="Thaveri A."/>
            <person name="Toriumi M."/>
            <person name="Vaysberg M."/>
            <person name="Yu G."/>
            <person name="Davis R."/>
            <person name="Federspiel N."/>
            <person name="Theologis A."/>
            <person name="Ecker J."/>
        </authorList>
    </citation>
    <scope>NUCLEOTIDE SEQUENCE</scope>
</reference>
<dbReference type="FunFam" id="3.90.79.10:FF:000018">
    <property type="entry name" value="39S ribosomal protein L46, mitochondrial"/>
    <property type="match status" value="1"/>
</dbReference>
<reference evidence="8" key="1">
    <citation type="submission" date="1999-11" db="EMBL/GenBank/DDBJ databases">
        <title>Genomic sequence for Arabidopsis thaliana BAC T5E21 from chromosome I.</title>
        <authorList>
            <person name="Chao Q."/>
            <person name="Brooks S."/>
            <person name="Buehler E."/>
            <person name="Johnson-Hopson C."/>
            <person name="Khan S."/>
            <person name="Kim C."/>
            <person name="Shinn P."/>
            <person name="Tambunga G."/>
            <person name="Altafi H."/>
            <person name="Bei Q."/>
            <person name="Chin C."/>
            <person name="Chiou J."/>
            <person name="Choi E."/>
            <person name="Conn L."/>
            <person name="Conway A."/>
            <person name="Gonzales A."/>
            <person name="Hansen N."/>
            <person name="Howng B."/>
            <person name="Koo T."/>
            <person name="Lam B."/>
            <person name="Lee J."/>
            <person name="Lenz C."/>
            <person name="Li J."/>
            <person name="Liu A."/>
            <person name="Liu K."/>
            <person name="Liu S."/>
            <person name="Mukharsky N."/>
            <person name="Nguyen M."/>
            <person name="Palm C."/>
            <person name="Pham P."/>
            <person name="Sakano H."/>
            <person name="Schwartz J."/>
            <person name="Southwick A."/>
            <person name="Thaveri A."/>
            <person name="Toriumi M."/>
            <person name="Vaysberg M."/>
            <person name="Yu G."/>
            <person name="Federspiel N.A."/>
            <person name="Theologis A."/>
            <person name="Ecker J.R."/>
        </authorList>
    </citation>
    <scope>NUCLEOTIDE SEQUENCE</scope>
</reference>
<dbReference type="Gene3D" id="3.90.79.10">
    <property type="entry name" value="Nucleoside Triphosphate Pyrophosphohydrolase"/>
    <property type="match status" value="1"/>
</dbReference>
<evidence type="ECO:0000256" key="6">
    <source>
        <dbReference type="ARBA" id="ARBA00023274"/>
    </source>
</evidence>
<proteinExistence type="inferred from homology"/>
<keyword evidence="4" id="KW-0689">Ribosomal protein</keyword>
<accession>Q9MA21</accession>
<dbReference type="CDD" id="cd04661">
    <property type="entry name" value="NUDIX_MRP_L46"/>
    <property type="match status" value="1"/>
</dbReference>
<protein>
    <recommendedName>
        <fullName evidence="7">Large ribosomal subunit protein mL46</fullName>
    </recommendedName>
</protein>
<evidence type="ECO:0000256" key="1">
    <source>
        <dbReference type="ARBA" id="ARBA00004173"/>
    </source>
</evidence>
<reference key="2">
    <citation type="journal article" date="2000" name="Nature">
        <title>Sequence and analysis of chromosome 1 of the plant Arabidopsis thaliana.</title>
        <authorList>
            <person name="Theologis A."/>
            <person name="Ecker J.R."/>
            <person name="Palm C.J."/>
            <person name="Federspiel N.A."/>
            <person name="Kaul S."/>
            <person name="White O."/>
            <person name="Alonso J."/>
            <person name="Altafi H."/>
            <person name="Araujo R."/>
            <person name="Bowman C.L."/>
            <person name="Brooks S.Y."/>
            <person name="Buehler E."/>
            <person name="Chan A."/>
            <person name="Chao Q."/>
            <person name="Chen H."/>
            <person name="Cheuk R.F."/>
            <person name="Chin C.W."/>
            <person name="Chung M.K."/>
            <person name="Conn L."/>
            <person name="Conway A.B."/>
            <person name="Conway A.R."/>
            <person name="Creasy T.H."/>
            <person name="Dewar K."/>
            <person name="Dunn P."/>
            <person name="Etgu P."/>
            <person name="Feldblyum T.V."/>
            <person name="Feng J."/>
            <person name="Fong B."/>
            <person name="Fujii C.Y."/>
            <person name="Gill J.E."/>
            <person name="Goldsmith A.D."/>
            <person name="Haas B."/>
            <person name="Hansen N.F."/>
            <person name="Hughes B."/>
            <person name="Huizar L."/>
            <person name="Hunter J.L."/>
            <person name="Jenkins J."/>
            <person name="Johnson-Hopson C."/>
            <person name="Khan S."/>
            <person name="Khaykin E."/>
            <person name="Kim C.J."/>
            <person name="Koo H.L."/>
            <person name="Kremenetskaia I."/>
            <person name="Kurtz D.B."/>
            <person name="Kwan A."/>
            <person name="Lam B."/>
            <person name="Langin-Hooper S."/>
            <person name="Lee A."/>
            <person name="Lee J.M."/>
            <person name="Lenz C.A."/>
            <person name="Li J.H."/>
            <person name="Li Y."/>
            <person name="Lin X."/>
            <person name="Liu S.X."/>
            <person name="Liu Z.A."/>
            <person name="Luros J.S."/>
            <person name="Maiti R."/>
            <person name="Marziali A."/>
            <person name="Militscher J."/>
            <person name="Miranda M."/>
            <person name="Nguyen M."/>
            <person name="Nierman W.C."/>
            <person name="Osborne B.I."/>
            <person name="Pai G."/>
            <person name="Peterson J."/>
            <person name="Pham P.K."/>
            <person name="Rizzo M."/>
            <person name="Rooney T."/>
            <person name="Rowley D."/>
            <person name="Sakano H."/>
            <person name="Salzberg S.L."/>
            <person name="Schwartz J.R."/>
            <person name="Shinn P."/>
            <person name="Southwick A.M."/>
            <person name="Sun H."/>
            <person name="Tallon L.J."/>
            <person name="Tambunga G."/>
            <person name="Toriumi M.J."/>
            <person name="Town C.D."/>
            <person name="Utterback T."/>
            <person name="Van Aken S."/>
            <person name="Vaysberg M."/>
            <person name="Vysotskaia V.S."/>
            <person name="Walker M."/>
            <person name="Wu D."/>
            <person name="Yu G."/>
            <person name="Fraser C.M."/>
            <person name="Venter J.C."/>
            <person name="Davis R.W."/>
        </authorList>
    </citation>
    <scope>NUCLEOTIDE SEQUENCE [LARGE SCALE GENOMIC DNA]</scope>
    <source>
        <strain>cv. Columbia</strain>
    </source>
</reference>
<sequence>MPRSSLRLLAKPLLESRRGFCTSSDKIVASVLFERLRVVIPKPDPAVYAFQEFKFNWQQQFRRRYPDEFLDIAKNSFYENFISSLVNLMIREYRAKGEYQMDYVPAPRITEADKNNDRKALDKKLYLLIFGKPFGATSDKPVWHFPEKVYDSEPTLRKCAESALKSVVGDLTHTYFVGNAPMAHMAIQPTEEMPDLPSYKARTNVNGRFFFKCSVVAASKYDISNCEDFVWVTKDELLEFFPEQAEFFNKMIIS</sequence>
<evidence type="ECO:0000313" key="8">
    <source>
        <dbReference type="EMBL" id="AAF63174.1"/>
    </source>
</evidence>
<dbReference type="InterPro" id="IPR033650">
    <property type="entry name" value="Ribosomal_mL46_NUDIX"/>
</dbReference>
<evidence type="ECO:0000256" key="2">
    <source>
        <dbReference type="ARBA" id="ARBA00009070"/>
    </source>
</evidence>
<dbReference type="GO" id="GO:1990904">
    <property type="term" value="C:ribonucleoprotein complex"/>
    <property type="evidence" value="ECO:0007669"/>
    <property type="project" value="UniProtKB-KW"/>
</dbReference>
<keyword evidence="6" id="KW-0687">Ribonucleoprotein</keyword>
<keyword evidence="3" id="KW-0809">Transit peptide</keyword>
<evidence type="ECO:0000256" key="7">
    <source>
        <dbReference type="ARBA" id="ARBA00035190"/>
    </source>
</evidence>
<organism evidence="8">
    <name type="scientific">Arabidopsis thaliana</name>
    <name type="common">Mouse-ear cress</name>
    <dbReference type="NCBI Taxonomy" id="3702"/>
    <lineage>
        <taxon>Eukaryota</taxon>
        <taxon>Viridiplantae</taxon>
        <taxon>Streptophyta</taxon>
        <taxon>Embryophyta</taxon>
        <taxon>Tracheophyta</taxon>
        <taxon>Spermatophyta</taxon>
        <taxon>Magnoliopsida</taxon>
        <taxon>eudicotyledons</taxon>
        <taxon>Gunneridae</taxon>
        <taxon>Pentapetalae</taxon>
        <taxon>rosids</taxon>
        <taxon>malvids</taxon>
        <taxon>Brassicales</taxon>
        <taxon>Brassicaceae</taxon>
        <taxon>Camelineae</taxon>
        <taxon>Arabidopsis</taxon>
    </lineage>
</organism>
<dbReference type="GO" id="GO:0005743">
    <property type="term" value="C:mitochondrial inner membrane"/>
    <property type="evidence" value="ECO:0007669"/>
    <property type="project" value="UniProtKB-ARBA"/>
</dbReference>
<dbReference type="AlphaFoldDB" id="Q9MA21"/>
<dbReference type="ExpressionAtlas" id="Q9MA21">
    <property type="expression patterns" value="baseline and differential"/>
</dbReference>
<dbReference type="PANTHER" id="PTHR13124:SF12">
    <property type="entry name" value="LARGE RIBOSOMAL SUBUNIT PROTEIN ML46"/>
    <property type="match status" value="1"/>
</dbReference>
<dbReference type="InterPro" id="IPR040008">
    <property type="entry name" value="Ribosomal_mL46"/>
</dbReference>